<dbReference type="InterPro" id="IPR050367">
    <property type="entry name" value="APC_superfamily"/>
</dbReference>
<feature type="transmembrane region" description="Helical" evidence="6">
    <location>
        <begin position="147"/>
        <end position="165"/>
    </location>
</feature>
<dbReference type="Pfam" id="PF13520">
    <property type="entry name" value="AA_permease_2"/>
    <property type="match status" value="1"/>
</dbReference>
<dbReference type="PANTHER" id="PTHR42770">
    <property type="entry name" value="AMINO ACID TRANSPORTER-RELATED"/>
    <property type="match status" value="1"/>
</dbReference>
<evidence type="ECO:0000256" key="6">
    <source>
        <dbReference type="SAM" id="Phobius"/>
    </source>
</evidence>
<evidence type="ECO:0000313" key="7">
    <source>
        <dbReference type="EMBL" id="NIH80207.1"/>
    </source>
</evidence>
<feature type="transmembrane region" description="Helical" evidence="6">
    <location>
        <begin position="298"/>
        <end position="319"/>
    </location>
</feature>
<evidence type="ECO:0000256" key="3">
    <source>
        <dbReference type="ARBA" id="ARBA00022692"/>
    </source>
</evidence>
<proteinExistence type="predicted"/>
<feature type="transmembrane region" description="Helical" evidence="6">
    <location>
        <begin position="379"/>
        <end position="403"/>
    </location>
</feature>
<dbReference type="PIRSF" id="PIRSF006060">
    <property type="entry name" value="AA_transporter"/>
    <property type="match status" value="1"/>
</dbReference>
<evidence type="ECO:0000256" key="5">
    <source>
        <dbReference type="ARBA" id="ARBA00023136"/>
    </source>
</evidence>
<keyword evidence="2" id="KW-1003">Cell membrane</keyword>
<feature type="transmembrane region" description="Helical" evidence="6">
    <location>
        <begin position="218"/>
        <end position="239"/>
    </location>
</feature>
<comment type="caution">
    <text evidence="7">The sequence shown here is derived from an EMBL/GenBank/DDBJ whole genome shotgun (WGS) entry which is preliminary data.</text>
</comment>
<comment type="subcellular location">
    <subcellularLocation>
        <location evidence="1">Cell membrane</location>
        <topology evidence="1">Multi-pass membrane protein</topology>
    </subcellularLocation>
</comment>
<keyword evidence="8" id="KW-1185">Reference proteome</keyword>
<feature type="transmembrane region" description="Helical" evidence="6">
    <location>
        <begin position="442"/>
        <end position="462"/>
    </location>
</feature>
<feature type="transmembrane region" description="Helical" evidence="6">
    <location>
        <begin position="32"/>
        <end position="57"/>
    </location>
</feature>
<accession>A0ABX0STC2</accession>
<keyword evidence="4 6" id="KW-1133">Transmembrane helix</keyword>
<feature type="transmembrane region" description="Helical" evidence="6">
    <location>
        <begin position="104"/>
        <end position="127"/>
    </location>
</feature>
<dbReference type="Gene3D" id="1.20.1740.10">
    <property type="entry name" value="Amino acid/polyamine transporter I"/>
    <property type="match status" value="1"/>
</dbReference>
<gene>
    <name evidence="7" type="ORF">FHX46_002737</name>
</gene>
<name>A0ABX0STC2_9PSEU</name>
<dbReference type="EMBL" id="JAANOU010000001">
    <property type="protein sequence ID" value="NIH80207.1"/>
    <property type="molecule type" value="Genomic_DNA"/>
</dbReference>
<feature type="transmembrane region" description="Helical" evidence="6">
    <location>
        <begin position="251"/>
        <end position="268"/>
    </location>
</feature>
<evidence type="ECO:0000256" key="1">
    <source>
        <dbReference type="ARBA" id="ARBA00004651"/>
    </source>
</evidence>
<sequence>MTAEGSIPRTLHSPAVLDPPERELRAGAVSGLGVFAQGLAAAAPSVAIASVPGSLFLVGGKGALWAAIIGGALVYLVATVIALQARRTVSSGSLGTYAGNGLGPVAAFVTGWALILGYIGFAAGGVLGAVLYFNSFLQQVGLPTDHLLFKILLLVLATAAALYIPLRGVSVSVKLGLGFEVVSLLAIAVILVASYLTYGARIDAGQFDLAHLGQSSTLIAAVTAVGSYAGFESAAALGHEARDPHRNVPRAILRLVIGLAVLYLLATYPEVLGFQGPEQLGTDSTPLPVVARNAGVGWVTYAVDLSLGTAMIVFSSAVLNSGARSLFTLAREGALPRGLGRVHPRFRTPHTAIALLGLVGFVIGLIGTVTSIGRFQWDVYVSVVSSYAYLFAYLLVAIATPLWLRRIRALTPGSLVLSVLATLGILYVIYKNLVPAPAGAYRYLPYVFLVLLLAGLVRFLWLRVARPEVAARVGSIQTLSEPEQARLAGLGILGTVQPGPATSGGVAAAPETGTGR</sequence>
<feature type="transmembrane region" description="Helical" evidence="6">
    <location>
        <begin position="177"/>
        <end position="198"/>
    </location>
</feature>
<dbReference type="RefSeq" id="WP_167114067.1">
    <property type="nucleotide sequence ID" value="NZ_JAANOU010000001.1"/>
</dbReference>
<keyword evidence="3 6" id="KW-0812">Transmembrane</keyword>
<dbReference type="PANTHER" id="PTHR42770:SF7">
    <property type="entry name" value="MEMBRANE PROTEIN"/>
    <property type="match status" value="1"/>
</dbReference>
<feature type="transmembrane region" description="Helical" evidence="6">
    <location>
        <begin position="410"/>
        <end position="430"/>
    </location>
</feature>
<protein>
    <submittedName>
        <fullName evidence="7">Amino acid transporter</fullName>
    </submittedName>
</protein>
<evidence type="ECO:0000313" key="8">
    <source>
        <dbReference type="Proteomes" id="UP000754495"/>
    </source>
</evidence>
<reference evidence="7 8" key="1">
    <citation type="submission" date="2020-03" db="EMBL/GenBank/DDBJ databases">
        <title>Sequencing the genomes of 1000 actinobacteria strains.</title>
        <authorList>
            <person name="Klenk H.-P."/>
        </authorList>
    </citation>
    <scope>NUCLEOTIDE SEQUENCE [LARGE SCALE GENOMIC DNA]</scope>
    <source>
        <strain evidence="7 8">DSM 45668</strain>
    </source>
</reference>
<evidence type="ECO:0000256" key="4">
    <source>
        <dbReference type="ARBA" id="ARBA00022989"/>
    </source>
</evidence>
<feature type="transmembrane region" description="Helical" evidence="6">
    <location>
        <begin position="63"/>
        <end position="83"/>
    </location>
</feature>
<organism evidence="7 8">
    <name type="scientific">Amycolatopsis viridis</name>
    <dbReference type="NCBI Taxonomy" id="185678"/>
    <lineage>
        <taxon>Bacteria</taxon>
        <taxon>Bacillati</taxon>
        <taxon>Actinomycetota</taxon>
        <taxon>Actinomycetes</taxon>
        <taxon>Pseudonocardiales</taxon>
        <taxon>Pseudonocardiaceae</taxon>
        <taxon>Amycolatopsis</taxon>
    </lineage>
</organism>
<feature type="transmembrane region" description="Helical" evidence="6">
    <location>
        <begin position="351"/>
        <end position="373"/>
    </location>
</feature>
<dbReference type="Proteomes" id="UP000754495">
    <property type="component" value="Unassembled WGS sequence"/>
</dbReference>
<evidence type="ECO:0000256" key="2">
    <source>
        <dbReference type="ARBA" id="ARBA00022475"/>
    </source>
</evidence>
<dbReference type="InterPro" id="IPR002293">
    <property type="entry name" value="AA/rel_permease1"/>
</dbReference>
<keyword evidence="5 6" id="KW-0472">Membrane</keyword>